<dbReference type="Proteomes" id="UP000186940">
    <property type="component" value="Unassembled WGS sequence"/>
</dbReference>
<sequence length="183" mass="20205">MGDVDIVCGRRYVTGIVNRKEVIIPVLIFLAMIAPRGVFSIAEYFGVDLPFVPMMSGWILTITILPLAFALFYKDVSPVIAFFGCSIGYILGIAGDAFVLGLTYPGEFLDGMWWTVEYILQDNLFGSDASFHVVEILALGLIGVGATRTYSDKISNLILIIGSAIWIFMPVRGLFMFLMREAI</sequence>
<feature type="transmembrane region" description="Helical" evidence="1">
    <location>
        <begin position="124"/>
        <end position="145"/>
    </location>
</feature>
<reference evidence="2" key="1">
    <citation type="submission" date="2016-05" db="EMBL/GenBank/DDBJ databases">
        <title>Microbial consortia oxidize butane by reversing methanogenesis.</title>
        <authorList>
            <person name="Laso-Perez R."/>
            <person name="Richter M."/>
            <person name="Wegener G."/>
            <person name="Musat F."/>
        </authorList>
    </citation>
    <scope>NUCLEOTIDE SEQUENCE [LARGE SCALE GENOMIC DNA]</scope>
    <source>
        <strain evidence="2">BOX2</strain>
    </source>
</reference>
<keyword evidence="1" id="KW-0472">Membrane</keyword>
<proteinExistence type="predicted"/>
<keyword evidence="1" id="KW-0812">Transmembrane</keyword>
<dbReference type="EMBL" id="LYOS01000001">
    <property type="protein sequence ID" value="OFV68426.1"/>
    <property type="molecule type" value="Genomic_DNA"/>
</dbReference>
<feature type="transmembrane region" description="Helical" evidence="1">
    <location>
        <begin position="22"/>
        <end position="45"/>
    </location>
</feature>
<comment type="caution">
    <text evidence="2">The sequence shown here is derived from an EMBL/GenBank/DDBJ whole genome shotgun (WGS) entry which is preliminary data.</text>
</comment>
<name>A0A1F2PCQ6_9EURY</name>
<gene>
    <name evidence="2" type="ORF">SCAL_000102</name>
</gene>
<feature type="transmembrane region" description="Helical" evidence="1">
    <location>
        <begin position="51"/>
        <end position="73"/>
    </location>
</feature>
<dbReference type="STRING" id="1838285.SCAL_000102"/>
<protein>
    <submittedName>
        <fullName evidence="2">Membrane protein</fullName>
    </submittedName>
</protein>
<dbReference type="AlphaFoldDB" id="A0A1F2PCQ6"/>
<evidence type="ECO:0000313" key="2">
    <source>
        <dbReference type="EMBL" id="OFV68426.1"/>
    </source>
</evidence>
<organism evidence="2 3">
    <name type="scientific">Candidatus Syntropharchaeum caldarium</name>
    <dbReference type="NCBI Taxonomy" id="1838285"/>
    <lineage>
        <taxon>Archaea</taxon>
        <taxon>Methanobacteriati</taxon>
        <taxon>Methanobacteriota</taxon>
        <taxon>Stenosarchaea group</taxon>
        <taxon>Methanomicrobia</taxon>
        <taxon>Methanosarcinales</taxon>
        <taxon>ANME-2 cluster</taxon>
        <taxon>Candidatus Syntropharchaeum</taxon>
    </lineage>
</organism>
<keyword evidence="1" id="KW-1133">Transmembrane helix</keyword>
<accession>A0A1F2PCQ6</accession>
<feature type="transmembrane region" description="Helical" evidence="1">
    <location>
        <begin position="157"/>
        <end position="179"/>
    </location>
</feature>
<evidence type="ECO:0000256" key="1">
    <source>
        <dbReference type="SAM" id="Phobius"/>
    </source>
</evidence>
<feature type="transmembrane region" description="Helical" evidence="1">
    <location>
        <begin position="80"/>
        <end position="104"/>
    </location>
</feature>
<keyword evidence="3" id="KW-1185">Reference proteome</keyword>
<evidence type="ECO:0000313" key="3">
    <source>
        <dbReference type="Proteomes" id="UP000186940"/>
    </source>
</evidence>